<comment type="function">
    <text evidence="5">Responsible for the release of ribosomes from messenger RNA at the termination of protein biosynthesis. May increase the efficiency of translation by recycling ribosomes from one round of translation to another.</text>
</comment>
<gene>
    <name evidence="5" type="primary">frr</name>
    <name evidence="8" type="ORF">FD145_962</name>
</gene>
<dbReference type="NCBIfam" id="TIGR00496">
    <property type="entry name" value="frr"/>
    <property type="match status" value="1"/>
</dbReference>
<keyword evidence="4 5" id="KW-0648">Protein biosynthesis</keyword>
<dbReference type="GO" id="GO:0043023">
    <property type="term" value="F:ribosomal large subunit binding"/>
    <property type="evidence" value="ECO:0007669"/>
    <property type="project" value="TreeGrafter"/>
</dbReference>
<evidence type="ECO:0000256" key="1">
    <source>
        <dbReference type="ARBA" id="ARBA00004496"/>
    </source>
</evidence>
<dbReference type="Pfam" id="PF01765">
    <property type="entry name" value="RRF"/>
    <property type="match status" value="1"/>
</dbReference>
<sequence>MADIIKDSEIKMKKAVDVLKQKFLALRTGRATPAIVEHLKVEYYGAQTPLLQLAGISVPEAHTITINAYDKGAIKDIEKAIMKSDLGVTPKVDGGVIRLSFPPLTEERRRELVKVIKKEAEEAKVVIRNLRREAMDLLKASKEKKEISEDIEKMKEEEAQKLTDQEIKEIDRIAGLKEKEIMEV</sequence>
<evidence type="ECO:0000259" key="7">
    <source>
        <dbReference type="Pfam" id="PF01765"/>
    </source>
</evidence>
<dbReference type="GO" id="GO:0006415">
    <property type="term" value="P:translational termination"/>
    <property type="evidence" value="ECO:0007669"/>
    <property type="project" value="UniProtKB-UniRule"/>
</dbReference>
<evidence type="ECO:0000256" key="5">
    <source>
        <dbReference type="HAMAP-Rule" id="MF_00040"/>
    </source>
</evidence>
<comment type="subcellular location">
    <subcellularLocation>
        <location evidence="1 5">Cytoplasm</location>
    </subcellularLocation>
</comment>
<dbReference type="GO" id="GO:0005737">
    <property type="term" value="C:cytoplasm"/>
    <property type="evidence" value="ECO:0007669"/>
    <property type="project" value="UniProtKB-SubCell"/>
</dbReference>
<dbReference type="Gene3D" id="3.30.1360.40">
    <property type="match status" value="1"/>
</dbReference>
<feature type="coiled-coil region" evidence="6">
    <location>
        <begin position="113"/>
        <end position="160"/>
    </location>
</feature>
<dbReference type="PANTHER" id="PTHR20982:SF3">
    <property type="entry name" value="MITOCHONDRIAL RIBOSOME RECYCLING FACTOR PSEUDO 1"/>
    <property type="match status" value="1"/>
</dbReference>
<dbReference type="InterPro" id="IPR023584">
    <property type="entry name" value="Ribosome_recyc_fac_dom"/>
</dbReference>
<comment type="similarity">
    <text evidence="2 5">Belongs to the RRF family.</text>
</comment>
<evidence type="ECO:0000256" key="3">
    <source>
        <dbReference type="ARBA" id="ARBA00022490"/>
    </source>
</evidence>
<dbReference type="CDD" id="cd00520">
    <property type="entry name" value="RRF"/>
    <property type="match status" value="1"/>
</dbReference>
<proteinExistence type="inferred from homology"/>
<dbReference type="Gene3D" id="1.10.132.20">
    <property type="entry name" value="Ribosome-recycling factor"/>
    <property type="match status" value="1"/>
</dbReference>
<dbReference type="EMBL" id="WPAF01000014">
    <property type="protein sequence ID" value="KAF0134020.1"/>
    <property type="molecule type" value="Genomic_DNA"/>
</dbReference>
<dbReference type="FunFam" id="1.10.132.20:FF:000001">
    <property type="entry name" value="Ribosome-recycling factor"/>
    <property type="match status" value="1"/>
</dbReference>
<keyword evidence="6" id="KW-0175">Coiled coil</keyword>
<comment type="caution">
    <text evidence="8">The sequence shown here is derived from an EMBL/GenBank/DDBJ whole genome shotgun (WGS) entry which is preliminary data.</text>
</comment>
<evidence type="ECO:0000256" key="6">
    <source>
        <dbReference type="SAM" id="Coils"/>
    </source>
</evidence>
<protein>
    <recommendedName>
        <fullName evidence="5">Ribosome-recycling factor</fullName>
        <shortName evidence="5">RRF</shortName>
    </recommendedName>
    <alternativeName>
        <fullName evidence="5">Ribosome-releasing factor</fullName>
    </alternativeName>
</protein>
<organism evidence="8 9">
    <name type="scientific">Candidatus Saganbacteria bacterium</name>
    <dbReference type="NCBI Taxonomy" id="2575572"/>
    <lineage>
        <taxon>Bacteria</taxon>
        <taxon>Bacillati</taxon>
        <taxon>Saganbacteria</taxon>
    </lineage>
</organism>
<evidence type="ECO:0000313" key="9">
    <source>
        <dbReference type="Proteomes" id="UP000488506"/>
    </source>
</evidence>
<reference evidence="8 9" key="1">
    <citation type="submission" date="2019-12" db="EMBL/GenBank/DDBJ databases">
        <authorList>
            <person name="Wolfe R."/>
            <person name="Danczak R."/>
            <person name="Wilkins M."/>
        </authorList>
    </citation>
    <scope>NUCLEOTIDE SEQUENCE [LARGE SCALE GENOMIC DNA]</scope>
    <source>
        <strain evidence="8">X2_MaxBin.013</strain>
    </source>
</reference>
<dbReference type="SUPFAM" id="SSF55194">
    <property type="entry name" value="Ribosome recycling factor, RRF"/>
    <property type="match status" value="1"/>
</dbReference>
<accession>A0A833L3F5</accession>
<evidence type="ECO:0000313" key="8">
    <source>
        <dbReference type="EMBL" id="KAF0134020.1"/>
    </source>
</evidence>
<dbReference type="HAMAP" id="MF_00040">
    <property type="entry name" value="RRF"/>
    <property type="match status" value="1"/>
</dbReference>
<feature type="domain" description="Ribosome recycling factor" evidence="7">
    <location>
        <begin position="19"/>
        <end position="182"/>
    </location>
</feature>
<dbReference type="Proteomes" id="UP000488506">
    <property type="component" value="Unassembled WGS sequence"/>
</dbReference>
<evidence type="ECO:0000256" key="4">
    <source>
        <dbReference type="ARBA" id="ARBA00022917"/>
    </source>
</evidence>
<dbReference type="InterPro" id="IPR036191">
    <property type="entry name" value="RRF_sf"/>
</dbReference>
<dbReference type="PANTHER" id="PTHR20982">
    <property type="entry name" value="RIBOSOME RECYCLING FACTOR"/>
    <property type="match status" value="1"/>
</dbReference>
<name>A0A833L3F5_UNCSA</name>
<dbReference type="InterPro" id="IPR002661">
    <property type="entry name" value="Ribosome_recyc_fac"/>
</dbReference>
<evidence type="ECO:0000256" key="2">
    <source>
        <dbReference type="ARBA" id="ARBA00005912"/>
    </source>
</evidence>
<keyword evidence="3 5" id="KW-0963">Cytoplasm</keyword>
<dbReference type="FunFam" id="3.30.1360.40:FF:000001">
    <property type="entry name" value="Ribosome-recycling factor"/>
    <property type="match status" value="1"/>
</dbReference>
<dbReference type="AlphaFoldDB" id="A0A833L3F5"/>